<organism evidence="1 2">
    <name type="scientific">Hymenobacter lapidiphilus</name>
    <dbReference type="NCBI Taxonomy" id="2608003"/>
    <lineage>
        <taxon>Bacteria</taxon>
        <taxon>Pseudomonadati</taxon>
        <taxon>Bacteroidota</taxon>
        <taxon>Cytophagia</taxon>
        <taxon>Cytophagales</taxon>
        <taxon>Hymenobacteraceae</taxon>
        <taxon>Hymenobacter</taxon>
    </lineage>
</organism>
<dbReference type="EMBL" id="JABKAU010000008">
    <property type="protein sequence ID" value="NVO30790.1"/>
    <property type="molecule type" value="Genomic_DNA"/>
</dbReference>
<dbReference type="AlphaFoldDB" id="A0A7Y7PMY2"/>
<sequence length="192" mass="20558">MQAVTILTVPGLGSSGPAHWQTRWEQQYGCRRVEQRDWQHPICTDWVVALDAAVSAAPGPVVLVAHSLACATVAHWAATAARPVAGALLVGPADVDQREQLPEVRGFAPMPLARLPFASIVVASENDEYVTLARAREFAAAWGSRLANVGALGHLNSESGLELWPAGWALVQELVALSFGSRYGRSYNPNPT</sequence>
<dbReference type="Pfam" id="PF06821">
    <property type="entry name" value="Ser_hydrolase"/>
    <property type="match status" value="1"/>
</dbReference>
<proteinExistence type="predicted"/>
<name>A0A7Y7PMY2_9BACT</name>
<dbReference type="RefSeq" id="WP_176907712.1">
    <property type="nucleotide sequence ID" value="NZ_JABKAU010000008.1"/>
</dbReference>
<keyword evidence="1" id="KW-0378">Hydrolase</keyword>
<gene>
    <name evidence="1" type="ORF">HW554_06195</name>
</gene>
<evidence type="ECO:0000313" key="2">
    <source>
        <dbReference type="Proteomes" id="UP000565521"/>
    </source>
</evidence>
<protein>
    <submittedName>
        <fullName evidence="1">Alpha/beta hydrolase</fullName>
    </submittedName>
</protein>
<dbReference type="Proteomes" id="UP000565521">
    <property type="component" value="Unassembled WGS sequence"/>
</dbReference>
<dbReference type="InterPro" id="IPR029058">
    <property type="entry name" value="AB_hydrolase_fold"/>
</dbReference>
<dbReference type="Gene3D" id="3.40.50.1820">
    <property type="entry name" value="alpha/beta hydrolase"/>
    <property type="match status" value="1"/>
</dbReference>
<evidence type="ECO:0000313" key="1">
    <source>
        <dbReference type="EMBL" id="NVO30790.1"/>
    </source>
</evidence>
<dbReference type="GO" id="GO:0016787">
    <property type="term" value="F:hydrolase activity"/>
    <property type="evidence" value="ECO:0007669"/>
    <property type="project" value="UniProtKB-KW"/>
</dbReference>
<comment type="caution">
    <text evidence="1">The sequence shown here is derived from an EMBL/GenBank/DDBJ whole genome shotgun (WGS) entry which is preliminary data.</text>
</comment>
<keyword evidence="2" id="KW-1185">Reference proteome</keyword>
<reference evidence="1 2" key="1">
    <citation type="submission" date="2020-05" db="EMBL/GenBank/DDBJ databases">
        <title>Hymenobacter terrestris sp. nov. and Hymenobacter lapidiphilus sp. nov., isolated from regoliths in Antarctica.</title>
        <authorList>
            <person name="Sedlacek I."/>
            <person name="Pantucek R."/>
            <person name="Zeman M."/>
            <person name="Holochova P."/>
            <person name="Kralova S."/>
            <person name="Stankova E."/>
            <person name="Sedo O."/>
            <person name="Micenkova L."/>
            <person name="Svec P."/>
            <person name="Gupta V."/>
            <person name="Sood U."/>
            <person name="Korpole U.S."/>
            <person name="Lal R."/>
        </authorList>
    </citation>
    <scope>NUCLEOTIDE SEQUENCE [LARGE SCALE GENOMIC DNA]</scope>
    <source>
        <strain evidence="1 2">P5342</strain>
    </source>
</reference>
<dbReference type="SUPFAM" id="SSF53474">
    <property type="entry name" value="alpha/beta-Hydrolases"/>
    <property type="match status" value="1"/>
</dbReference>
<dbReference type="InterPro" id="IPR010662">
    <property type="entry name" value="RBBP9/YdeN"/>
</dbReference>
<accession>A0A7Y7PMY2</accession>